<dbReference type="SMART" id="SM00320">
    <property type="entry name" value="WD40"/>
    <property type="match status" value="4"/>
</dbReference>
<evidence type="ECO:0000313" key="5">
    <source>
        <dbReference type="EnsemblMetazoa" id="G11305.4:cds"/>
    </source>
</evidence>
<keyword evidence="2" id="KW-0677">Repeat</keyword>
<dbReference type="InterPro" id="IPR001810">
    <property type="entry name" value="F-box_dom"/>
</dbReference>
<dbReference type="PANTHER" id="PTHR44436">
    <property type="entry name" value="F-BOX/WD REPEAT-CONTAINING PROTEIN 2"/>
    <property type="match status" value="1"/>
</dbReference>
<accession>A0A8W8HW23</accession>
<keyword evidence="6" id="KW-1185">Reference proteome</keyword>
<dbReference type="SUPFAM" id="SSF50978">
    <property type="entry name" value="WD40 repeat-like"/>
    <property type="match status" value="1"/>
</dbReference>
<evidence type="ECO:0000259" key="4">
    <source>
        <dbReference type="PROSITE" id="PS50181"/>
    </source>
</evidence>
<dbReference type="Pfam" id="PF12937">
    <property type="entry name" value="F-box-like"/>
    <property type="match status" value="1"/>
</dbReference>
<dbReference type="Proteomes" id="UP000005408">
    <property type="component" value="Unassembled WGS sequence"/>
</dbReference>
<organism evidence="5 6">
    <name type="scientific">Magallana gigas</name>
    <name type="common">Pacific oyster</name>
    <name type="synonym">Crassostrea gigas</name>
    <dbReference type="NCBI Taxonomy" id="29159"/>
    <lineage>
        <taxon>Eukaryota</taxon>
        <taxon>Metazoa</taxon>
        <taxon>Spiralia</taxon>
        <taxon>Lophotrochozoa</taxon>
        <taxon>Mollusca</taxon>
        <taxon>Bivalvia</taxon>
        <taxon>Autobranchia</taxon>
        <taxon>Pteriomorphia</taxon>
        <taxon>Ostreida</taxon>
        <taxon>Ostreoidea</taxon>
        <taxon>Ostreidae</taxon>
        <taxon>Magallana</taxon>
    </lineage>
</organism>
<feature type="repeat" description="WD" evidence="3">
    <location>
        <begin position="262"/>
        <end position="303"/>
    </location>
</feature>
<dbReference type="SUPFAM" id="SSF81383">
    <property type="entry name" value="F-box domain"/>
    <property type="match status" value="1"/>
</dbReference>
<keyword evidence="1 3" id="KW-0853">WD repeat</keyword>
<dbReference type="Gene3D" id="2.130.10.10">
    <property type="entry name" value="YVTN repeat-like/Quinoprotein amine dehydrogenase"/>
    <property type="match status" value="1"/>
</dbReference>
<dbReference type="Pfam" id="PF00400">
    <property type="entry name" value="WD40"/>
    <property type="match status" value="1"/>
</dbReference>
<evidence type="ECO:0000256" key="1">
    <source>
        <dbReference type="ARBA" id="ARBA00022574"/>
    </source>
</evidence>
<dbReference type="Gene3D" id="1.20.1280.50">
    <property type="match status" value="1"/>
</dbReference>
<dbReference type="PROSITE" id="PS50294">
    <property type="entry name" value="WD_REPEATS_REGION"/>
    <property type="match status" value="1"/>
</dbReference>
<dbReference type="InterPro" id="IPR001680">
    <property type="entry name" value="WD40_rpt"/>
</dbReference>
<dbReference type="AlphaFoldDB" id="A0A8W8HW23"/>
<proteinExistence type="predicted"/>
<dbReference type="EnsemblMetazoa" id="G11305.4">
    <property type="protein sequence ID" value="G11305.4:cds"/>
    <property type="gene ID" value="G11305"/>
</dbReference>
<dbReference type="SMART" id="SM00256">
    <property type="entry name" value="FBOX"/>
    <property type="match status" value="1"/>
</dbReference>
<dbReference type="InterPro" id="IPR015943">
    <property type="entry name" value="WD40/YVTN_repeat-like_dom_sf"/>
</dbReference>
<dbReference type="InterPro" id="IPR036322">
    <property type="entry name" value="WD40_repeat_dom_sf"/>
</dbReference>
<dbReference type="InterPro" id="IPR036047">
    <property type="entry name" value="F-box-like_dom_sf"/>
</dbReference>
<dbReference type="PROSITE" id="PS50082">
    <property type="entry name" value="WD_REPEATS_2"/>
    <property type="match status" value="1"/>
</dbReference>
<evidence type="ECO:0000256" key="2">
    <source>
        <dbReference type="ARBA" id="ARBA00022737"/>
    </source>
</evidence>
<dbReference type="InterPro" id="IPR042627">
    <property type="entry name" value="FBXW2"/>
</dbReference>
<sequence>MFLFIRYLFCLPNLDEFLSAIDQNARILLTRVAVLILQLIGNIQWLAVSNTFWKLQIILKRMRQNATEPGGFQPLARFCSTCQIDFISHLPNDVVIQILKYLDGESLLRSRKVCKSWYKLINASKEVWLHQFWRIGGQVLSPPSITAGEAQKLFWQQHVYRKNFKRQLKKGQFIFGPYDEEDTSESFKLKSPYFFKPYVAVGCEDRNVYFWDTTLGAAFLVKEIEAHSVCQIKFDKDFLYTASYDNTAASWNMETGQLHSKYVGHVNAVMCVEPVKRHNLVLTGSADLTIKIWDHDSGELLQTLVNLHSGWIKQLRALSSPLSDHLVVLSCDTKGQICVWYKLLIDEKTFSHEHHMLLNVPFCLSSPTVTNDGLVCIPADIVLSDACKGTATIVQTGRGMLSFFSVSVKENTRKDTLVCSCVRRVCLPSSLSESRTLIGAGRRFAVFHVTEECVSELNDYYSSSISVVDLELKKIYHTSPLDHFSPFGEPPVLGETDWLDGFNESNHPWQLWISQMSEGHLSLTTGNRHGNQI</sequence>
<protein>
    <recommendedName>
        <fullName evidence="4">F-box domain-containing protein</fullName>
    </recommendedName>
</protein>
<name>A0A8W8HW23_MAGGI</name>
<dbReference type="PROSITE" id="PS50181">
    <property type="entry name" value="FBOX"/>
    <property type="match status" value="1"/>
</dbReference>
<evidence type="ECO:0000256" key="3">
    <source>
        <dbReference type="PROSITE-ProRule" id="PRU00221"/>
    </source>
</evidence>
<reference evidence="5" key="1">
    <citation type="submission" date="2022-08" db="UniProtKB">
        <authorList>
            <consortium name="EnsemblMetazoa"/>
        </authorList>
    </citation>
    <scope>IDENTIFICATION</scope>
    <source>
        <strain evidence="5">05x7-T-G4-1.051#20</strain>
    </source>
</reference>
<feature type="domain" description="F-box" evidence="4">
    <location>
        <begin position="84"/>
        <end position="131"/>
    </location>
</feature>
<evidence type="ECO:0000313" key="6">
    <source>
        <dbReference type="Proteomes" id="UP000005408"/>
    </source>
</evidence>
<dbReference type="PANTHER" id="PTHR44436:SF1">
    <property type="entry name" value="F-BOX_WD REPEAT-CONTAINING PROTEIN 2"/>
    <property type="match status" value="1"/>
</dbReference>